<dbReference type="SUPFAM" id="SSF46689">
    <property type="entry name" value="Homeodomain-like"/>
    <property type="match status" value="2"/>
</dbReference>
<evidence type="ECO:0000259" key="4">
    <source>
        <dbReference type="PROSITE" id="PS01124"/>
    </source>
</evidence>
<dbReference type="InterPro" id="IPR050204">
    <property type="entry name" value="AraC_XylS_family_regulators"/>
</dbReference>
<reference evidence="5" key="1">
    <citation type="submission" date="2023-02" db="EMBL/GenBank/DDBJ databases">
        <title>Description of Herbaspirillum huttiense subsp. nephrolepsisexaltata and Herbaspirillum huttiense subsp. lycopersicon.</title>
        <authorList>
            <person name="Poudel M."/>
            <person name="Sharma A."/>
            <person name="Goss E."/>
            <person name="Tapia J.H."/>
            <person name="Harmon C.M."/>
            <person name="Jones J.B."/>
        </authorList>
    </citation>
    <scope>NUCLEOTIDE SEQUENCE</scope>
    <source>
        <strain evidence="5">NC40101</strain>
    </source>
</reference>
<organism evidence="5">
    <name type="scientific">Herbaspirillum huttiense subsp. nephrolepidis</name>
    <dbReference type="NCBI Taxonomy" id="3075126"/>
    <lineage>
        <taxon>Bacteria</taxon>
        <taxon>Pseudomonadati</taxon>
        <taxon>Pseudomonadota</taxon>
        <taxon>Betaproteobacteria</taxon>
        <taxon>Burkholderiales</taxon>
        <taxon>Oxalobacteraceae</taxon>
        <taxon>Herbaspirillum</taxon>
    </lineage>
</organism>
<dbReference type="PROSITE" id="PS01124">
    <property type="entry name" value="HTH_ARAC_FAMILY_2"/>
    <property type="match status" value="1"/>
</dbReference>
<dbReference type="PANTHER" id="PTHR46796">
    <property type="entry name" value="HTH-TYPE TRANSCRIPTIONAL ACTIVATOR RHAS-RELATED"/>
    <property type="match status" value="1"/>
</dbReference>
<accession>A0AAE4G9F1</accession>
<dbReference type="AlphaFoldDB" id="A0AAE4G9F1"/>
<dbReference type="GO" id="GO:0003700">
    <property type="term" value="F:DNA-binding transcription factor activity"/>
    <property type="evidence" value="ECO:0007669"/>
    <property type="project" value="InterPro"/>
</dbReference>
<dbReference type="InterPro" id="IPR009057">
    <property type="entry name" value="Homeodomain-like_sf"/>
</dbReference>
<dbReference type="RefSeq" id="WP_310837704.1">
    <property type="nucleotide sequence ID" value="NZ_JAVLSM010000008.1"/>
</dbReference>
<feature type="domain" description="HTH araC/xylS-type" evidence="4">
    <location>
        <begin position="229"/>
        <end position="332"/>
    </location>
</feature>
<sequence>MPPLALSQADTSATHSQRALRTAIARDVDEHAHNLTDWEQRYDQITCGAFEGVLQEWQSSGLQIFREASSRAVRQSCQVWPDAFWFGIEVRTSGMRINGRQVGEDVVMTRPGACEFELVTPDAHEIYGIVVQRDALQSSAARLGCMASLDWKRLGQAELLKVDHQGLEECRQQIAALLTLAGQASGAQAHAALQLRQEAVLVALLAMLDEGEIEAEAGASFLRRRRIVNDAREFAMAHQDSPVTVPMLCEAVHVSRRTLQYCFEDVLGISPMSYLRSLRLNGVRRALCEGDGSQAVGSIGDIAAAWGFANFSQFSCDYKKLFGQTPSAMLQARTRH</sequence>
<dbReference type="EMBL" id="JAVRAA010000007">
    <property type="protein sequence ID" value="MDT0338246.1"/>
    <property type="molecule type" value="Genomic_DNA"/>
</dbReference>
<proteinExistence type="predicted"/>
<evidence type="ECO:0000313" key="5">
    <source>
        <dbReference type="EMBL" id="MDT0338246.1"/>
    </source>
</evidence>
<comment type="caution">
    <text evidence="5">The sequence shown here is derived from an EMBL/GenBank/DDBJ whole genome shotgun (WGS) entry which is preliminary data.</text>
</comment>
<gene>
    <name evidence="5" type="ORF">RJN63_15485</name>
</gene>
<protein>
    <submittedName>
        <fullName evidence="5">Helix-turn-helix domain-containing protein</fullName>
    </submittedName>
</protein>
<evidence type="ECO:0000256" key="2">
    <source>
        <dbReference type="ARBA" id="ARBA00023125"/>
    </source>
</evidence>
<keyword evidence="1" id="KW-0805">Transcription regulation</keyword>
<dbReference type="PANTHER" id="PTHR46796:SF12">
    <property type="entry name" value="HTH-TYPE DNA-BINDING TRANSCRIPTIONAL ACTIVATOR EUTR"/>
    <property type="match status" value="1"/>
</dbReference>
<dbReference type="SMART" id="SM00342">
    <property type="entry name" value="HTH_ARAC"/>
    <property type="match status" value="1"/>
</dbReference>
<name>A0AAE4G9F1_9BURK</name>
<dbReference type="Pfam" id="PF12833">
    <property type="entry name" value="HTH_18"/>
    <property type="match status" value="1"/>
</dbReference>
<dbReference type="GO" id="GO:0043565">
    <property type="term" value="F:sequence-specific DNA binding"/>
    <property type="evidence" value="ECO:0007669"/>
    <property type="project" value="InterPro"/>
</dbReference>
<evidence type="ECO:0000256" key="1">
    <source>
        <dbReference type="ARBA" id="ARBA00023015"/>
    </source>
</evidence>
<keyword evidence="2" id="KW-0238">DNA-binding</keyword>
<dbReference type="Gene3D" id="1.10.10.60">
    <property type="entry name" value="Homeodomain-like"/>
    <property type="match status" value="1"/>
</dbReference>
<dbReference type="InterPro" id="IPR018060">
    <property type="entry name" value="HTH_AraC"/>
</dbReference>
<evidence type="ECO:0000256" key="3">
    <source>
        <dbReference type="ARBA" id="ARBA00023163"/>
    </source>
</evidence>
<keyword evidence="3" id="KW-0804">Transcription</keyword>